<accession>A0A399IQ48</accession>
<dbReference type="SUPFAM" id="SSF51206">
    <property type="entry name" value="cAMP-binding domain-like"/>
    <property type="match status" value="1"/>
</dbReference>
<dbReference type="Gene3D" id="1.10.10.10">
    <property type="entry name" value="Winged helix-like DNA-binding domain superfamily/Winged helix DNA-binding domain"/>
    <property type="match status" value="1"/>
</dbReference>
<dbReference type="InterPro" id="IPR014710">
    <property type="entry name" value="RmlC-like_jellyroll"/>
</dbReference>
<dbReference type="Proteomes" id="UP000265930">
    <property type="component" value="Unassembled WGS sequence"/>
</dbReference>
<dbReference type="SUPFAM" id="SSF46785">
    <property type="entry name" value="Winged helix' DNA-binding domain"/>
    <property type="match status" value="1"/>
</dbReference>
<feature type="domain" description="Cyclic nucleotide-binding" evidence="4">
    <location>
        <begin position="41"/>
        <end position="122"/>
    </location>
</feature>
<evidence type="ECO:0000256" key="2">
    <source>
        <dbReference type="ARBA" id="ARBA00023125"/>
    </source>
</evidence>
<dbReference type="AlphaFoldDB" id="A0A399IQ48"/>
<sequence>MKISDIRDNNIKTLYDNYSILKRINEKNNNVISKNAIFKTIYADEYVKSEEGLCTGILFVLKGSIKIEKINQNGDETNLYNLKQGEFCHAALYCISNFESLNIIGKAIQDSEICVIPIDVMRYYVIKDVEFLSYIYEDLYNKFKKVIENKEEIVHESLETRLIKLLSNKKNNIVYATHSELAFEIDSVREVVSRKLKQIEKKGYIKLERGKIIIIKDLNDLIE</sequence>
<dbReference type="Pfam" id="PF13545">
    <property type="entry name" value="HTH_Crp_2"/>
    <property type="match status" value="1"/>
</dbReference>
<dbReference type="InterPro" id="IPR036388">
    <property type="entry name" value="WH-like_DNA-bd_sf"/>
</dbReference>
<evidence type="ECO:0000313" key="6">
    <source>
        <dbReference type="EMBL" id="RII34449.1"/>
    </source>
</evidence>
<keyword evidence="2" id="KW-0238">DNA-binding</keyword>
<keyword evidence="1" id="KW-0805">Transcription regulation</keyword>
<evidence type="ECO:0000256" key="1">
    <source>
        <dbReference type="ARBA" id="ARBA00023015"/>
    </source>
</evidence>
<evidence type="ECO:0000259" key="4">
    <source>
        <dbReference type="Pfam" id="PF00027"/>
    </source>
</evidence>
<evidence type="ECO:0000259" key="5">
    <source>
        <dbReference type="Pfam" id="PF13545"/>
    </source>
</evidence>
<dbReference type="InterPro" id="IPR036390">
    <property type="entry name" value="WH_DNA-bd_sf"/>
</dbReference>
<gene>
    <name evidence="6" type="ORF">D2A34_15015</name>
</gene>
<dbReference type="Gene3D" id="2.60.120.10">
    <property type="entry name" value="Jelly Rolls"/>
    <property type="match status" value="1"/>
</dbReference>
<proteinExistence type="predicted"/>
<dbReference type="GO" id="GO:0006355">
    <property type="term" value="P:regulation of DNA-templated transcription"/>
    <property type="evidence" value="ECO:0007669"/>
    <property type="project" value="InterPro"/>
</dbReference>
<dbReference type="InterPro" id="IPR000595">
    <property type="entry name" value="cNMP-bd_dom"/>
</dbReference>
<dbReference type="EMBL" id="QXDJ01000003">
    <property type="protein sequence ID" value="RII34449.1"/>
    <property type="molecule type" value="Genomic_DNA"/>
</dbReference>
<dbReference type="Pfam" id="PF00027">
    <property type="entry name" value="cNMP_binding"/>
    <property type="match status" value="1"/>
</dbReference>
<evidence type="ECO:0000256" key="3">
    <source>
        <dbReference type="ARBA" id="ARBA00023163"/>
    </source>
</evidence>
<evidence type="ECO:0000313" key="7">
    <source>
        <dbReference type="Proteomes" id="UP000265930"/>
    </source>
</evidence>
<protein>
    <submittedName>
        <fullName evidence="6">Crp/Fnr family transcriptional regulator</fullName>
    </submittedName>
</protein>
<comment type="caution">
    <text evidence="6">The sequence shown here is derived from an EMBL/GenBank/DDBJ whole genome shotgun (WGS) entry which is preliminary data.</text>
</comment>
<dbReference type="GO" id="GO:0003677">
    <property type="term" value="F:DNA binding"/>
    <property type="evidence" value="ECO:0007669"/>
    <property type="project" value="UniProtKB-KW"/>
</dbReference>
<dbReference type="InterPro" id="IPR012318">
    <property type="entry name" value="HTH_CRP"/>
</dbReference>
<dbReference type="RefSeq" id="WP_119367178.1">
    <property type="nucleotide sequence ID" value="NZ_QXDJ01000003.1"/>
</dbReference>
<name>A0A399IQ48_9CLOT</name>
<feature type="domain" description="HTH crp-type" evidence="5">
    <location>
        <begin position="171"/>
        <end position="221"/>
    </location>
</feature>
<keyword evidence="3" id="KW-0804">Transcription</keyword>
<dbReference type="InterPro" id="IPR018490">
    <property type="entry name" value="cNMP-bd_dom_sf"/>
</dbReference>
<reference evidence="6 7" key="1">
    <citation type="submission" date="2018-08" db="EMBL/GenBank/DDBJ databases">
        <title>Genome of Clostridium chromiireducens C1, DSM12136.</title>
        <authorList>
            <person name="Xing M."/>
            <person name="Wei Y."/>
            <person name="Ang E.L."/>
            <person name="Zhao H."/>
            <person name="Zhang Y."/>
        </authorList>
    </citation>
    <scope>NUCLEOTIDE SEQUENCE [LARGE SCALE GENOMIC DNA]</scope>
    <source>
        <strain evidence="6 7">C1</strain>
    </source>
</reference>
<organism evidence="6 7">
    <name type="scientific">Clostridium chromiireducens</name>
    <dbReference type="NCBI Taxonomy" id="225345"/>
    <lineage>
        <taxon>Bacteria</taxon>
        <taxon>Bacillati</taxon>
        <taxon>Bacillota</taxon>
        <taxon>Clostridia</taxon>
        <taxon>Eubacteriales</taxon>
        <taxon>Clostridiaceae</taxon>
        <taxon>Clostridium</taxon>
    </lineage>
</organism>